<keyword evidence="2 7" id="KW-0819">tRNA processing</keyword>
<reference evidence="9" key="1">
    <citation type="journal article" date="2010" name="Appl. Environ. Microbiol.">
        <title>Partial chromosome sequence of Spiroplasma citri reveals extensive viral invasion and important gene decay.</title>
        <authorList>
            <person name="Carle P."/>
            <person name="Saillard C."/>
            <person name="Carrere N."/>
            <person name="Carrere S."/>
            <person name="Duret S."/>
            <person name="Eveillard S."/>
            <person name="Gaurivaud P."/>
            <person name="Gourgues G."/>
            <person name="Gouzy J."/>
            <person name="Salar P."/>
            <person name="Verdin E."/>
            <person name="Breton M."/>
            <person name="Blanchard A."/>
            <person name="Laigret F."/>
            <person name="Bove J.M."/>
            <person name="Renaudin J."/>
            <person name="Foissac X."/>
        </authorList>
    </citation>
    <scope>NUCLEOTIDE SEQUENCE</scope>
    <source>
        <strain evidence="9">GII3-3X</strain>
    </source>
</reference>
<dbReference type="Gene3D" id="3.30.230.10">
    <property type="match status" value="1"/>
</dbReference>
<proteinExistence type="inferred from homology"/>
<dbReference type="InterPro" id="IPR000100">
    <property type="entry name" value="RNase_P"/>
</dbReference>
<evidence type="ECO:0000256" key="2">
    <source>
        <dbReference type="ARBA" id="ARBA00022694"/>
    </source>
</evidence>
<dbReference type="EMBL" id="AM285301">
    <property type="protein sequence ID" value="CAK98245.1"/>
    <property type="molecule type" value="Genomic_DNA"/>
</dbReference>
<dbReference type="AlphaFoldDB" id="Q14QI4"/>
<dbReference type="InterPro" id="IPR014721">
    <property type="entry name" value="Ribsml_uS5_D2-typ_fold_subgr"/>
</dbReference>
<name>Q14QI4_SPICI</name>
<dbReference type="PANTHER" id="PTHR33992:SF1">
    <property type="entry name" value="RIBONUCLEASE P PROTEIN COMPONENT"/>
    <property type="match status" value="1"/>
</dbReference>
<dbReference type="Pfam" id="PF00825">
    <property type="entry name" value="Ribonuclease_P"/>
    <property type="match status" value="1"/>
</dbReference>
<dbReference type="GO" id="GO:0042781">
    <property type="term" value="F:3'-tRNA processing endoribonuclease activity"/>
    <property type="evidence" value="ECO:0007669"/>
    <property type="project" value="TreeGrafter"/>
</dbReference>
<keyword evidence="3 7" id="KW-0540">Nuclease</keyword>
<comment type="function">
    <text evidence="1 7">RNaseP catalyzes the removal of the 5'-leader sequence from pre-tRNA to produce the mature 5'-terminus. It can also cleave other RNA substrates such as 4.5S RNA. The protein component plays an auxiliary but essential role in vivo by binding to the 5'-leader sequence and broadening the substrate specificity of the ribozyme.</text>
</comment>
<evidence type="ECO:0000313" key="9">
    <source>
        <dbReference type="EMBL" id="CAK98245.1"/>
    </source>
</evidence>
<keyword evidence="4 7" id="KW-0255">Endonuclease</keyword>
<evidence type="ECO:0000256" key="8">
    <source>
        <dbReference type="NCBIfam" id="TIGR00188"/>
    </source>
</evidence>
<evidence type="ECO:0000256" key="1">
    <source>
        <dbReference type="ARBA" id="ARBA00002663"/>
    </source>
</evidence>
<evidence type="ECO:0000256" key="6">
    <source>
        <dbReference type="ARBA" id="ARBA00022884"/>
    </source>
</evidence>
<dbReference type="InterPro" id="IPR020539">
    <property type="entry name" value="RNase_P_CS"/>
</dbReference>
<dbReference type="EC" id="3.1.26.5" evidence="7 8"/>
<organism evidence="9">
    <name type="scientific">Spiroplasma citri</name>
    <dbReference type="NCBI Taxonomy" id="2133"/>
    <lineage>
        <taxon>Bacteria</taxon>
        <taxon>Bacillati</taxon>
        <taxon>Mycoplasmatota</taxon>
        <taxon>Mollicutes</taxon>
        <taxon>Entomoplasmatales</taxon>
        <taxon>Spiroplasmataceae</taxon>
        <taxon>Spiroplasma</taxon>
    </lineage>
</organism>
<keyword evidence="5 7" id="KW-0378">Hydrolase</keyword>
<dbReference type="GO" id="GO:0001682">
    <property type="term" value="P:tRNA 5'-leader removal"/>
    <property type="evidence" value="ECO:0007669"/>
    <property type="project" value="UniProtKB-UniRule"/>
</dbReference>
<dbReference type="GO" id="GO:0000049">
    <property type="term" value="F:tRNA binding"/>
    <property type="evidence" value="ECO:0007669"/>
    <property type="project" value="UniProtKB-UniRule"/>
</dbReference>
<accession>Q14QI4</accession>
<evidence type="ECO:0000256" key="7">
    <source>
        <dbReference type="HAMAP-Rule" id="MF_00227"/>
    </source>
</evidence>
<keyword evidence="6 7" id="KW-0694">RNA-binding</keyword>
<dbReference type="GO" id="GO:0030677">
    <property type="term" value="C:ribonuclease P complex"/>
    <property type="evidence" value="ECO:0007669"/>
    <property type="project" value="TreeGrafter"/>
</dbReference>
<dbReference type="GO" id="GO:0004526">
    <property type="term" value="F:ribonuclease P activity"/>
    <property type="evidence" value="ECO:0007669"/>
    <property type="project" value="UniProtKB-UniRule"/>
</dbReference>
<comment type="similarity">
    <text evidence="7">Belongs to the RnpA family.</text>
</comment>
<protein>
    <recommendedName>
        <fullName evidence="7 8">Ribonuclease P protein component</fullName>
        <shortName evidence="7">RNase P protein</shortName>
        <shortName evidence="7">RNaseP protein</shortName>
        <ecNumber evidence="7 8">3.1.26.5</ecNumber>
    </recommendedName>
    <alternativeName>
        <fullName evidence="7">Protein C5</fullName>
    </alternativeName>
</protein>
<evidence type="ECO:0000256" key="4">
    <source>
        <dbReference type="ARBA" id="ARBA00022759"/>
    </source>
</evidence>
<comment type="subunit">
    <text evidence="7">Consists of a catalytic RNA component (M1 or rnpB) and a protein subunit.</text>
</comment>
<sequence>MCRNVKKKFIVKKNYEFQKIINNRFFIKTNPYFIYFKRNDLNYHRFGISVGKKLGNAVVRNKVKRQIRSMLNFDFSATESYDQIIIVRKSYFSNSYLINKEILLKQIKM</sequence>
<evidence type="ECO:0000256" key="5">
    <source>
        <dbReference type="ARBA" id="ARBA00022801"/>
    </source>
</evidence>
<gene>
    <name evidence="7 9" type="primary">rnpA</name>
    <name evidence="9" type="ORF">SPICI01A_063</name>
</gene>
<dbReference type="NCBIfam" id="TIGR00188">
    <property type="entry name" value="rnpA"/>
    <property type="match status" value="1"/>
</dbReference>
<evidence type="ECO:0000256" key="3">
    <source>
        <dbReference type="ARBA" id="ARBA00022722"/>
    </source>
</evidence>
<dbReference type="InterPro" id="IPR020568">
    <property type="entry name" value="Ribosomal_Su5_D2-typ_SF"/>
</dbReference>
<dbReference type="SUPFAM" id="SSF54211">
    <property type="entry name" value="Ribosomal protein S5 domain 2-like"/>
    <property type="match status" value="1"/>
</dbReference>
<comment type="catalytic activity">
    <reaction evidence="7">
        <text>Endonucleolytic cleavage of RNA, removing 5'-extranucleotides from tRNA precursor.</text>
        <dbReference type="EC" id="3.1.26.5"/>
    </reaction>
</comment>
<dbReference type="PANTHER" id="PTHR33992">
    <property type="entry name" value="RIBONUCLEASE P PROTEIN COMPONENT"/>
    <property type="match status" value="1"/>
</dbReference>
<dbReference type="HAMAP" id="MF_00227">
    <property type="entry name" value="RNase_P"/>
    <property type="match status" value="1"/>
</dbReference>
<dbReference type="PROSITE" id="PS00648">
    <property type="entry name" value="RIBONUCLEASE_P"/>
    <property type="match status" value="1"/>
</dbReference>